<feature type="region of interest" description="Disordered" evidence="1">
    <location>
        <begin position="118"/>
        <end position="141"/>
    </location>
</feature>
<evidence type="ECO:0000256" key="1">
    <source>
        <dbReference type="SAM" id="MobiDB-lite"/>
    </source>
</evidence>
<feature type="transmembrane region" description="Helical" evidence="2">
    <location>
        <begin position="20"/>
        <end position="39"/>
    </location>
</feature>
<evidence type="ECO:0000256" key="2">
    <source>
        <dbReference type="SAM" id="Phobius"/>
    </source>
</evidence>
<keyword evidence="2" id="KW-0812">Transmembrane</keyword>
<dbReference type="OrthoDB" id="22870at10239"/>
<keyword evidence="2" id="KW-1133">Transmembrane helix</keyword>
<keyword evidence="2" id="KW-0472">Membrane</keyword>
<reference evidence="4" key="1">
    <citation type="submission" date="2016-03" db="EMBL/GenBank/DDBJ databases">
        <authorList>
            <person name="Ploux O."/>
        </authorList>
    </citation>
    <scope>NUCLEOTIDE SEQUENCE [LARGE SCALE GENOMIC DNA]</scope>
</reference>
<accession>A0A160DEP1</accession>
<keyword evidence="4" id="KW-1185">Reference proteome</keyword>
<feature type="transmembrane region" description="Helical" evidence="2">
    <location>
        <begin position="46"/>
        <end position="64"/>
    </location>
</feature>
<feature type="transmembrane region" description="Helical" evidence="2">
    <location>
        <begin position="70"/>
        <end position="91"/>
    </location>
</feature>
<evidence type="ECO:0000313" key="4">
    <source>
        <dbReference type="Proteomes" id="UP000204609"/>
    </source>
</evidence>
<dbReference type="GeneID" id="28800503"/>
<protein>
    <submittedName>
        <fullName evidence="3">Holin</fullName>
    </submittedName>
</protein>
<dbReference type="Pfam" id="PF23809">
    <property type="entry name" value="Phage_holin_9"/>
    <property type="match status" value="1"/>
</dbReference>
<evidence type="ECO:0000313" key="3">
    <source>
        <dbReference type="EMBL" id="ANA86380.1"/>
    </source>
</evidence>
<dbReference type="RefSeq" id="YP_009274462.1">
    <property type="nucleotide sequence ID" value="NC_030917.1"/>
</dbReference>
<name>A0A160DEP1_9CAUD</name>
<dbReference type="KEGG" id="vg:28800503"/>
<proteinExistence type="predicted"/>
<dbReference type="Proteomes" id="UP000204609">
    <property type="component" value="Segment"/>
</dbReference>
<dbReference type="EMBL" id="KU998245">
    <property type="protein sequence ID" value="ANA86380.1"/>
    <property type="molecule type" value="Genomic_DNA"/>
</dbReference>
<gene>
    <name evidence="3" type="primary">45</name>
    <name evidence="3" type="ORF">PBI_ONEUP_45</name>
</gene>
<organism evidence="3 4">
    <name type="scientific">Gordonia phage OneUp</name>
    <dbReference type="NCBI Taxonomy" id="1838074"/>
    <lineage>
        <taxon>Viruses</taxon>
        <taxon>Duplodnaviria</taxon>
        <taxon>Heunggongvirae</taxon>
        <taxon>Uroviricota</taxon>
        <taxon>Caudoviricetes</taxon>
        <taxon>Oneupvirus</taxon>
        <taxon>Oneupvirus oneup</taxon>
    </lineage>
</organism>
<dbReference type="InterPro" id="IPR056390">
    <property type="entry name" value="Holin_phage"/>
</dbReference>
<feature type="compositionally biased region" description="Polar residues" evidence="1">
    <location>
        <begin position="118"/>
        <end position="130"/>
    </location>
</feature>
<sequence>MNVPFANLFKSVNSWADVRAWLYTILPVLTAALVSNGVLTDNQGTLWAGLVTAVLGPGIAFVMSRDLSSFRAAFYALLTAAQALLIGYGIATGQELDSWMPLISAILGGAAGGAANLNTPTSSPFTQGQQGLEAEKAPVVR</sequence>